<evidence type="ECO:0000256" key="9">
    <source>
        <dbReference type="ARBA" id="ARBA00022842"/>
    </source>
</evidence>
<dbReference type="PROSITE" id="PS51784">
    <property type="entry name" value="EXOI_SH3"/>
    <property type="match status" value="1"/>
</dbReference>
<keyword evidence="9 15" id="KW-0460">Magnesium</keyword>
<dbReference type="KEGG" id="halc:EY643_03730"/>
<dbReference type="PROSITE" id="PS51785">
    <property type="entry name" value="EXOI_C"/>
    <property type="match status" value="1"/>
</dbReference>
<dbReference type="InterPro" id="IPR058561">
    <property type="entry name" value="Exonuc_1_C"/>
</dbReference>
<reference evidence="18 19" key="1">
    <citation type="submission" date="2019-02" db="EMBL/GenBank/DDBJ databases">
        <authorList>
            <person name="Li S.-H."/>
        </authorList>
    </citation>
    <scope>NUCLEOTIDE SEQUENCE [LARGE SCALE GENOMIC DNA]</scope>
    <source>
        <strain evidence="18 19">IMCC14385</strain>
    </source>
</reference>
<dbReference type="Pfam" id="PF00929">
    <property type="entry name" value="RNase_T"/>
    <property type="match status" value="1"/>
</dbReference>
<organism evidence="18 19">
    <name type="scientific">Halioglobus maricola</name>
    <dbReference type="NCBI Taxonomy" id="2601894"/>
    <lineage>
        <taxon>Bacteria</taxon>
        <taxon>Pseudomonadati</taxon>
        <taxon>Pseudomonadota</taxon>
        <taxon>Gammaproteobacteria</taxon>
        <taxon>Cellvibrionales</taxon>
        <taxon>Halieaceae</taxon>
        <taxon>Halioglobus</taxon>
    </lineage>
</organism>
<evidence type="ECO:0000256" key="14">
    <source>
        <dbReference type="PIRSR" id="PIRSR000977-1"/>
    </source>
</evidence>
<evidence type="ECO:0000256" key="15">
    <source>
        <dbReference type="PIRSR" id="PIRSR000977-2"/>
    </source>
</evidence>
<dbReference type="SUPFAM" id="SSF53098">
    <property type="entry name" value="Ribonuclease H-like"/>
    <property type="match status" value="1"/>
</dbReference>
<dbReference type="PANTHER" id="PTHR11046:SF11">
    <property type="entry name" value="EXODEOXYRIBONUCLEASE I"/>
    <property type="match status" value="1"/>
</dbReference>
<feature type="binding site" evidence="15">
    <location>
        <position position="179"/>
    </location>
    <ligand>
        <name>Mg(2+)</name>
        <dbReference type="ChEBI" id="CHEBI:18420"/>
        <label>2</label>
    </ligand>
</feature>
<proteinExistence type="predicted"/>
<feature type="binding site" evidence="15">
    <location>
        <position position="8"/>
    </location>
    <ligand>
        <name>Mg(2+)</name>
        <dbReference type="ChEBI" id="CHEBI:18420"/>
        <label>1</label>
    </ligand>
</feature>
<sequence length="480" mass="53892">MTTFYWHDYETFGADPSRDRAVQFAGLRTDAELNPIGEPLVIFSRPADDFLPQPQACLVTGITPQQAKAEGMPEAEFIQRIHAELAEPGTCGVGYNSIRFDDEVSRYTLYRNFYDPYAREWQNGNSRWDIIDMVRACYALRPEGINWPEREDGLPSFRLEDLTAANGISHEDAHDALSDVHATIAVARLIRDKQPRLFDYVMQNRDKRSAGAMLDIEAMKPVLHVSGMFGAARHNIALIVPLAMHPSNKNEVICFDLMADPAALDHTPAEIASLLFARKDDLPEGVERPGLKSVHLNKCPILVTAKMADTATAERVGISGDTCRAHLSALREMRAGSGSEFTAKLQAIYAGRKFDEITDPDRMLYSGGFFSEPDKRLMDQIRSATPEELADTSFSFVDGRLAEMLFRYRARNYPESLSTEERAHWEEYRFARLTEPDAGASICMEEYQETIAALVESGELTLPQCELMEQLLEYSDSLLA</sequence>
<dbReference type="Gene3D" id="3.30.1520.20">
    <property type="entry name" value="Exonuclease ExoI, domain 2"/>
    <property type="match status" value="1"/>
</dbReference>
<evidence type="ECO:0000256" key="5">
    <source>
        <dbReference type="ARBA" id="ARBA00022723"/>
    </source>
</evidence>
<dbReference type="InterPro" id="IPR034747">
    <property type="entry name" value="EXOI_SH3"/>
</dbReference>
<dbReference type="Pfam" id="PF08411">
    <property type="entry name" value="ExoI_SH3"/>
    <property type="match status" value="1"/>
</dbReference>
<evidence type="ECO:0000259" key="16">
    <source>
        <dbReference type="PROSITE" id="PS51784"/>
    </source>
</evidence>
<protein>
    <recommendedName>
        <fullName evidence="3 13">Exodeoxyribonuclease I</fullName>
        <ecNumber evidence="2 13">3.1.11.1</ecNumber>
    </recommendedName>
</protein>
<feature type="domain" description="ExoI C-terminal" evidence="17">
    <location>
        <begin position="356"/>
        <end position="479"/>
    </location>
</feature>
<comment type="catalytic activity">
    <reaction evidence="1 13">
        <text>Exonucleolytic cleavage in the 3'- to 5'-direction to yield nucleoside 5'-phosphates.</text>
        <dbReference type="EC" id="3.1.11.1"/>
    </reaction>
</comment>
<keyword evidence="7 13" id="KW-0378">Hydrolase</keyword>
<evidence type="ECO:0000256" key="1">
    <source>
        <dbReference type="ARBA" id="ARBA00000563"/>
    </source>
</evidence>
<dbReference type="InterPro" id="IPR013520">
    <property type="entry name" value="Ribonucl_H"/>
</dbReference>
<dbReference type="PANTHER" id="PTHR11046">
    <property type="entry name" value="OLIGORIBONUCLEASE, MITOCHONDRIAL"/>
    <property type="match status" value="1"/>
</dbReference>
<dbReference type="SMART" id="SM00479">
    <property type="entry name" value="EXOIII"/>
    <property type="match status" value="1"/>
</dbReference>
<dbReference type="InterPro" id="IPR023607">
    <property type="entry name" value="Exodeoxyribonuclease_I"/>
</dbReference>
<dbReference type="Gene3D" id="1.10.287.1240">
    <property type="match status" value="1"/>
</dbReference>
<dbReference type="InterPro" id="IPR022894">
    <property type="entry name" value="Oligoribonuclease"/>
</dbReference>
<evidence type="ECO:0000256" key="12">
    <source>
        <dbReference type="ARBA" id="ARBA00046792"/>
    </source>
</evidence>
<dbReference type="EMBL" id="CP036422">
    <property type="protein sequence ID" value="QFU74825.1"/>
    <property type="molecule type" value="Genomic_DNA"/>
</dbReference>
<evidence type="ECO:0000256" key="10">
    <source>
        <dbReference type="ARBA" id="ARBA00023125"/>
    </source>
</evidence>
<dbReference type="GO" id="GO:0000175">
    <property type="term" value="F:3'-5'-RNA exonuclease activity"/>
    <property type="evidence" value="ECO:0007669"/>
    <property type="project" value="InterPro"/>
</dbReference>
<dbReference type="Gene3D" id="1.20.1280.70">
    <property type="entry name" value="Exonuclease ExoI, domain 3"/>
    <property type="match status" value="1"/>
</dbReference>
<comment type="cofactor">
    <cofactor evidence="15">
        <name>Mg(2+)</name>
        <dbReference type="ChEBI" id="CHEBI:18420"/>
    </cofactor>
    <text evidence="15">Binds 2 Mg(2+) ions per monomer.</text>
</comment>
<dbReference type="InterPro" id="IPR013620">
    <property type="entry name" value="Exonuc_1_SH3"/>
</dbReference>
<dbReference type="GO" id="GO:0008310">
    <property type="term" value="F:single-stranded DNA 3'-5' DNA exonuclease activity"/>
    <property type="evidence" value="ECO:0007669"/>
    <property type="project" value="UniProtKB-EC"/>
</dbReference>
<keyword evidence="8 13" id="KW-0269">Exonuclease</keyword>
<dbReference type="Gene3D" id="3.30.420.10">
    <property type="entry name" value="Ribonuclease H-like superfamily/Ribonuclease H"/>
    <property type="match status" value="1"/>
</dbReference>
<dbReference type="PIRSF" id="PIRSF000977">
    <property type="entry name" value="Exodeoxyribonuclease_I"/>
    <property type="match status" value="1"/>
</dbReference>
<evidence type="ECO:0000256" key="6">
    <source>
        <dbReference type="ARBA" id="ARBA00022763"/>
    </source>
</evidence>
<evidence type="ECO:0000256" key="7">
    <source>
        <dbReference type="ARBA" id="ARBA00022801"/>
    </source>
</evidence>
<dbReference type="FunFam" id="1.20.1280.70:FF:000001">
    <property type="entry name" value="Exodeoxyribonuclease I"/>
    <property type="match status" value="1"/>
</dbReference>
<evidence type="ECO:0000256" key="3">
    <source>
        <dbReference type="ARBA" id="ARBA00019900"/>
    </source>
</evidence>
<accession>A0A5P9NH11</accession>
<gene>
    <name evidence="18" type="ORF">EY643_03730</name>
</gene>
<keyword evidence="10" id="KW-0238">DNA-binding</keyword>
<keyword evidence="11 13" id="KW-0234">DNA repair</keyword>
<dbReference type="RefSeq" id="WP_152660933.1">
    <property type="nucleotide sequence ID" value="NZ_CP036422.1"/>
</dbReference>
<dbReference type="Pfam" id="PF26016">
    <property type="entry name" value="ExoI_C"/>
    <property type="match status" value="1"/>
</dbReference>
<dbReference type="OrthoDB" id="9763470at2"/>
<dbReference type="GO" id="GO:0003677">
    <property type="term" value="F:DNA binding"/>
    <property type="evidence" value="ECO:0007669"/>
    <property type="project" value="UniProtKB-KW"/>
</dbReference>
<feature type="binding site" evidence="14">
    <location>
        <position position="158"/>
    </location>
    <ligand>
        <name>substrate</name>
    </ligand>
</feature>
<dbReference type="InterPro" id="IPR038649">
    <property type="entry name" value="EXOI_SH3_sf"/>
</dbReference>
<evidence type="ECO:0000256" key="4">
    <source>
        <dbReference type="ARBA" id="ARBA00022722"/>
    </source>
</evidence>
<feature type="domain" description="ExoI SH3-like" evidence="16">
    <location>
        <begin position="195"/>
        <end position="353"/>
    </location>
</feature>
<name>A0A5P9NH11_9GAMM</name>
<dbReference type="GO" id="GO:0046872">
    <property type="term" value="F:metal ion binding"/>
    <property type="evidence" value="ECO:0007669"/>
    <property type="project" value="UniProtKB-KW"/>
</dbReference>
<keyword evidence="4 13" id="KW-0540">Nuclease</keyword>
<feature type="binding site" evidence="15">
    <location>
        <position position="10"/>
    </location>
    <ligand>
        <name>Mg(2+)</name>
        <dbReference type="ChEBI" id="CHEBI:18420"/>
        <label>2</label>
    </ligand>
</feature>
<dbReference type="CDD" id="cd06138">
    <property type="entry name" value="ExoI_N"/>
    <property type="match status" value="1"/>
</dbReference>
<evidence type="ECO:0000256" key="11">
    <source>
        <dbReference type="ARBA" id="ARBA00023204"/>
    </source>
</evidence>
<evidence type="ECO:0000256" key="8">
    <source>
        <dbReference type="ARBA" id="ARBA00022839"/>
    </source>
</evidence>
<dbReference type="InterPro" id="IPR012337">
    <property type="entry name" value="RNaseH-like_sf"/>
</dbReference>
<keyword evidence="6 13" id="KW-0227">DNA damage</keyword>
<dbReference type="InterPro" id="IPR036397">
    <property type="entry name" value="RNaseH_sf"/>
</dbReference>
<keyword evidence="19" id="KW-1185">Reference proteome</keyword>
<keyword evidence="5 15" id="KW-0479">Metal-binding</keyword>
<evidence type="ECO:0000313" key="18">
    <source>
        <dbReference type="EMBL" id="QFU74825.1"/>
    </source>
</evidence>
<comment type="subunit">
    <text evidence="12">Monomer. Interacts with ssb (via C-terminus); this interaction stimulates the exonuclease activity by recruiting the enzyme to its substrate.</text>
</comment>
<evidence type="ECO:0000256" key="2">
    <source>
        <dbReference type="ARBA" id="ARBA00012108"/>
    </source>
</evidence>
<dbReference type="EC" id="3.1.11.1" evidence="2 13"/>
<dbReference type="NCBIfam" id="NF008746">
    <property type="entry name" value="PRK11779.1"/>
    <property type="match status" value="1"/>
</dbReference>
<dbReference type="GO" id="GO:0006281">
    <property type="term" value="P:DNA repair"/>
    <property type="evidence" value="ECO:0007669"/>
    <property type="project" value="UniProtKB-KW"/>
</dbReference>
<dbReference type="FunFam" id="3.30.420.10:FF:000033">
    <property type="entry name" value="Exodeoxyribonuclease I"/>
    <property type="match status" value="1"/>
</dbReference>
<evidence type="ECO:0000259" key="17">
    <source>
        <dbReference type="PROSITE" id="PS51785"/>
    </source>
</evidence>
<evidence type="ECO:0000256" key="13">
    <source>
        <dbReference type="PIRNR" id="PIRNR000977"/>
    </source>
</evidence>
<evidence type="ECO:0000313" key="19">
    <source>
        <dbReference type="Proteomes" id="UP000326287"/>
    </source>
</evidence>
<feature type="binding site" evidence="14">
    <location>
        <position position="10"/>
    </location>
    <ligand>
        <name>substrate</name>
    </ligand>
</feature>
<dbReference type="Proteomes" id="UP000326287">
    <property type="component" value="Chromosome"/>
</dbReference>
<dbReference type="AlphaFoldDB" id="A0A5P9NH11"/>